<organism evidence="12 13">
    <name type="scientific">Pseudonocardia halophobica</name>
    <dbReference type="NCBI Taxonomy" id="29401"/>
    <lineage>
        <taxon>Bacteria</taxon>
        <taxon>Bacillati</taxon>
        <taxon>Actinomycetota</taxon>
        <taxon>Actinomycetes</taxon>
        <taxon>Pseudonocardiales</taxon>
        <taxon>Pseudonocardiaceae</taxon>
        <taxon>Pseudonocardia</taxon>
    </lineage>
</organism>
<evidence type="ECO:0000256" key="2">
    <source>
        <dbReference type="ARBA" id="ARBA00022448"/>
    </source>
</evidence>
<protein>
    <recommendedName>
        <fullName evidence="14">H+/Cl-antiporter ClcA</fullName>
    </recommendedName>
</protein>
<proteinExistence type="predicted"/>
<dbReference type="InterPro" id="IPR001807">
    <property type="entry name" value="ClC"/>
</dbReference>
<dbReference type="InterPro" id="IPR050368">
    <property type="entry name" value="ClC-type_chloride_channel"/>
</dbReference>
<dbReference type="Proteomes" id="UP001143463">
    <property type="component" value="Unassembled WGS sequence"/>
</dbReference>
<dbReference type="Pfam" id="PF00654">
    <property type="entry name" value="Voltage_CLC"/>
    <property type="match status" value="1"/>
</dbReference>
<dbReference type="Gene3D" id="1.10.3080.10">
    <property type="entry name" value="Clc chloride channel"/>
    <property type="match status" value="1"/>
</dbReference>
<feature type="transmembrane region" description="Helical" evidence="11">
    <location>
        <begin position="354"/>
        <end position="375"/>
    </location>
</feature>
<keyword evidence="13" id="KW-1185">Reference proteome</keyword>
<dbReference type="PANTHER" id="PTHR43427:SF6">
    <property type="entry name" value="CHLORIDE CHANNEL PROTEIN CLC-E"/>
    <property type="match status" value="1"/>
</dbReference>
<keyword evidence="4 11" id="KW-1133">Transmembrane helix</keyword>
<keyword evidence="5" id="KW-0406">Ion transport</keyword>
<gene>
    <name evidence="12" type="ORF">GCM10017577_26280</name>
</gene>
<dbReference type="RefSeq" id="WP_037049600.1">
    <property type="nucleotide sequence ID" value="NZ_BAAAUZ010000045.1"/>
</dbReference>
<dbReference type="EMBL" id="BSFQ01000009">
    <property type="protein sequence ID" value="GLL11487.1"/>
    <property type="molecule type" value="Genomic_DNA"/>
</dbReference>
<feature type="transmembrane region" description="Helical" evidence="11">
    <location>
        <begin position="121"/>
        <end position="139"/>
    </location>
</feature>
<feature type="transmembrane region" description="Helical" evidence="11">
    <location>
        <begin position="327"/>
        <end position="347"/>
    </location>
</feature>
<dbReference type="AlphaFoldDB" id="A0A9W6NWI6"/>
<feature type="transmembrane region" description="Helical" evidence="11">
    <location>
        <begin position="286"/>
        <end position="307"/>
    </location>
</feature>
<feature type="region of interest" description="Disordered" evidence="10">
    <location>
        <begin position="1"/>
        <end position="22"/>
    </location>
</feature>
<evidence type="ECO:0000313" key="12">
    <source>
        <dbReference type="EMBL" id="GLL11487.1"/>
    </source>
</evidence>
<dbReference type="SUPFAM" id="SSF81340">
    <property type="entry name" value="Clc chloride channel"/>
    <property type="match status" value="1"/>
</dbReference>
<evidence type="ECO:0000256" key="9">
    <source>
        <dbReference type="ARBA" id="ARBA00023303"/>
    </source>
</evidence>
<evidence type="ECO:0000256" key="7">
    <source>
        <dbReference type="ARBA" id="ARBA00023173"/>
    </source>
</evidence>
<evidence type="ECO:0000256" key="11">
    <source>
        <dbReference type="SAM" id="Phobius"/>
    </source>
</evidence>
<evidence type="ECO:0000256" key="5">
    <source>
        <dbReference type="ARBA" id="ARBA00023065"/>
    </source>
</evidence>
<feature type="transmembrane region" description="Helical" evidence="11">
    <location>
        <begin position="34"/>
        <end position="59"/>
    </location>
</feature>
<sequence>MAQADEAARTGTTTGTAAPQSPEDVLRSAGYTRLLILAAIVGAPISAAAYFFLQLVSGLQSWTYTDLPRALGFATAPVWWPFPVLAVAGLIVGAVIRYLPGQGGHSPADGFKTGHVPVPRDLPGILLAALVGLGLGVVLGPEAPLIALGGGLGVLALHAFRRGADGRTTAVLAATGSFAAISALLGSPILGAFLLMEASLAAGAALGVILLPGLLAAGIGSLIFLGLDSLTGLGTASLTLPGLPAFGTTDIVEFGWAVLVGLLAALVGVVIHRLTAVVRRQVEPRIVVAGPVVGVVVAGLAVLAAVLSGHDVSFVLFSGQEALGPLLLGSAGWSVPALVIVLVAKVLTYALCLASFRGGPIFPALFIGAAGGVLLSHLPGLPLVAGAAIGIGAMSVVMLRLPLTSVLLATLLLGADGLAVMPLVIVAVVVAHVTAARLAPAPPTV</sequence>
<evidence type="ECO:0000256" key="10">
    <source>
        <dbReference type="SAM" id="MobiDB-lite"/>
    </source>
</evidence>
<evidence type="ECO:0000256" key="8">
    <source>
        <dbReference type="ARBA" id="ARBA00023214"/>
    </source>
</evidence>
<dbReference type="CDD" id="cd00400">
    <property type="entry name" value="Voltage_gated_ClC"/>
    <property type="match status" value="1"/>
</dbReference>
<keyword evidence="7" id="KW-0869">Chloride channel</keyword>
<feature type="compositionally biased region" description="Low complexity" evidence="10">
    <location>
        <begin position="9"/>
        <end position="18"/>
    </location>
</feature>
<keyword evidence="3 11" id="KW-0812">Transmembrane</keyword>
<dbReference type="PRINTS" id="PR00762">
    <property type="entry name" value="CLCHANNEL"/>
</dbReference>
<keyword evidence="8" id="KW-0868">Chloride</keyword>
<evidence type="ECO:0000256" key="1">
    <source>
        <dbReference type="ARBA" id="ARBA00004141"/>
    </source>
</evidence>
<evidence type="ECO:0000256" key="6">
    <source>
        <dbReference type="ARBA" id="ARBA00023136"/>
    </source>
</evidence>
<reference evidence="12" key="1">
    <citation type="journal article" date="2014" name="Int. J. Syst. Evol. Microbiol.">
        <title>Complete genome sequence of Corynebacterium casei LMG S-19264T (=DSM 44701T), isolated from a smear-ripened cheese.</title>
        <authorList>
            <consortium name="US DOE Joint Genome Institute (JGI-PGF)"/>
            <person name="Walter F."/>
            <person name="Albersmeier A."/>
            <person name="Kalinowski J."/>
            <person name="Ruckert C."/>
        </authorList>
    </citation>
    <scope>NUCLEOTIDE SEQUENCE</scope>
    <source>
        <strain evidence="12">VKM Ac-1069</strain>
    </source>
</reference>
<dbReference type="PANTHER" id="PTHR43427">
    <property type="entry name" value="CHLORIDE CHANNEL PROTEIN CLC-E"/>
    <property type="match status" value="1"/>
</dbReference>
<keyword evidence="6 11" id="KW-0472">Membrane</keyword>
<feature type="transmembrane region" description="Helical" evidence="11">
    <location>
        <begin position="79"/>
        <end position="100"/>
    </location>
</feature>
<feature type="transmembrane region" description="Helical" evidence="11">
    <location>
        <begin position="406"/>
        <end position="433"/>
    </location>
</feature>
<evidence type="ECO:0000256" key="3">
    <source>
        <dbReference type="ARBA" id="ARBA00022692"/>
    </source>
</evidence>
<feature type="transmembrane region" description="Helical" evidence="11">
    <location>
        <begin position="254"/>
        <end position="274"/>
    </location>
</feature>
<dbReference type="GO" id="GO:0034707">
    <property type="term" value="C:chloride channel complex"/>
    <property type="evidence" value="ECO:0007669"/>
    <property type="project" value="UniProtKB-KW"/>
</dbReference>
<dbReference type="InterPro" id="IPR014743">
    <property type="entry name" value="Cl-channel_core"/>
</dbReference>
<evidence type="ECO:0000313" key="13">
    <source>
        <dbReference type="Proteomes" id="UP001143463"/>
    </source>
</evidence>
<reference evidence="12" key="2">
    <citation type="submission" date="2023-01" db="EMBL/GenBank/DDBJ databases">
        <authorList>
            <person name="Sun Q."/>
            <person name="Evtushenko L."/>
        </authorList>
    </citation>
    <scope>NUCLEOTIDE SEQUENCE</scope>
    <source>
        <strain evidence="12">VKM Ac-1069</strain>
    </source>
</reference>
<feature type="transmembrane region" description="Helical" evidence="11">
    <location>
        <begin position="201"/>
        <end position="225"/>
    </location>
</feature>
<comment type="caution">
    <text evidence="12">The sequence shown here is derived from an EMBL/GenBank/DDBJ whole genome shotgun (WGS) entry which is preliminary data.</text>
</comment>
<accession>A0A9W6NWI6</accession>
<comment type="subcellular location">
    <subcellularLocation>
        <location evidence="1">Membrane</location>
        <topology evidence="1">Multi-pass membrane protein</topology>
    </subcellularLocation>
</comment>
<evidence type="ECO:0000256" key="4">
    <source>
        <dbReference type="ARBA" id="ARBA00022989"/>
    </source>
</evidence>
<dbReference type="GO" id="GO:0005254">
    <property type="term" value="F:chloride channel activity"/>
    <property type="evidence" value="ECO:0007669"/>
    <property type="project" value="UniProtKB-KW"/>
</dbReference>
<feature type="transmembrane region" description="Helical" evidence="11">
    <location>
        <begin position="172"/>
        <end position="195"/>
    </location>
</feature>
<evidence type="ECO:0008006" key="14">
    <source>
        <dbReference type="Google" id="ProtNLM"/>
    </source>
</evidence>
<keyword evidence="9" id="KW-0407">Ion channel</keyword>
<name>A0A9W6NWI6_9PSEU</name>
<keyword evidence="2" id="KW-0813">Transport</keyword>
<feature type="transmembrane region" description="Helical" evidence="11">
    <location>
        <begin position="381"/>
        <end position="399"/>
    </location>
</feature>